<evidence type="ECO:0000313" key="2">
    <source>
        <dbReference type="EMBL" id="TQV86220.1"/>
    </source>
</evidence>
<dbReference type="Proteomes" id="UP000319732">
    <property type="component" value="Unassembled WGS sequence"/>
</dbReference>
<reference evidence="2 3" key="1">
    <citation type="submission" date="2019-06" db="EMBL/GenBank/DDBJ databases">
        <title>Whole genome sequence for Cellvibrionaceae sp. R142.</title>
        <authorList>
            <person name="Wang G."/>
        </authorList>
    </citation>
    <scope>NUCLEOTIDE SEQUENCE [LARGE SCALE GENOMIC DNA]</scope>
    <source>
        <strain evidence="2 3">R142</strain>
    </source>
</reference>
<feature type="signal peptide" evidence="1">
    <location>
        <begin position="1"/>
        <end position="18"/>
    </location>
</feature>
<dbReference type="RefSeq" id="WP_142902373.1">
    <property type="nucleotide sequence ID" value="NZ_ML660087.1"/>
</dbReference>
<keyword evidence="1" id="KW-0732">Signal</keyword>
<name>A0A545U9S8_9GAMM</name>
<feature type="chain" id="PRO_5021966765" evidence="1">
    <location>
        <begin position="19"/>
        <end position="247"/>
    </location>
</feature>
<comment type="caution">
    <text evidence="2">The sequence shown here is derived from an EMBL/GenBank/DDBJ whole genome shotgun (WGS) entry which is preliminary data.</text>
</comment>
<gene>
    <name evidence="2" type="ORF">FKG94_01320</name>
</gene>
<dbReference type="AlphaFoldDB" id="A0A545U9S8"/>
<dbReference type="OrthoDB" id="6301231at2"/>
<keyword evidence="3" id="KW-1185">Reference proteome</keyword>
<sequence length="247" mass="28174">MKKYIASMALVFCAVATAEVPIEYSWTQYESRKYLGNNRYTICYLQGMVGRFEGKHEIVNVSTSLPDFNGFGYYHLGGRSNQNDVGGWARCLNKPGHRYDDRRFHWDQTYTAPVYLRTARDHVCYINGVEGDFEGPGEEIIVYRVGDNWRIRGRSNQKFVTAHPRCTKVKPGYWSRTYHWEQGQSGVVMSDVNSTICMLQRVRGKFKGYAEYIRITTRNGRYVLGGGSRQVGVAASAICIKQDSIGV</sequence>
<evidence type="ECO:0000313" key="3">
    <source>
        <dbReference type="Proteomes" id="UP000319732"/>
    </source>
</evidence>
<organism evidence="2 3">
    <name type="scientific">Exilibacterium tricleocarpae</name>
    <dbReference type="NCBI Taxonomy" id="2591008"/>
    <lineage>
        <taxon>Bacteria</taxon>
        <taxon>Pseudomonadati</taxon>
        <taxon>Pseudomonadota</taxon>
        <taxon>Gammaproteobacteria</taxon>
        <taxon>Cellvibrionales</taxon>
        <taxon>Cellvibrionaceae</taxon>
        <taxon>Exilibacterium</taxon>
    </lineage>
</organism>
<protein>
    <submittedName>
        <fullName evidence="2">Uncharacterized protein</fullName>
    </submittedName>
</protein>
<proteinExistence type="predicted"/>
<accession>A0A545U9S8</accession>
<evidence type="ECO:0000256" key="1">
    <source>
        <dbReference type="SAM" id="SignalP"/>
    </source>
</evidence>
<dbReference type="EMBL" id="VHSG01000002">
    <property type="protein sequence ID" value="TQV86220.1"/>
    <property type="molecule type" value="Genomic_DNA"/>
</dbReference>